<protein>
    <recommendedName>
        <fullName evidence="6">Secretion system C-terminal sorting domain-containing protein</fullName>
    </recommendedName>
</protein>
<evidence type="ECO:0000313" key="5">
    <source>
        <dbReference type="Proteomes" id="UP000239590"/>
    </source>
</evidence>
<dbReference type="Gene3D" id="2.60.120.260">
    <property type="entry name" value="Galactose-binding domain-like"/>
    <property type="match status" value="1"/>
</dbReference>
<keyword evidence="1" id="KW-0732">Signal</keyword>
<dbReference type="NCBIfam" id="TIGR04183">
    <property type="entry name" value="Por_Secre_tail"/>
    <property type="match status" value="1"/>
</dbReference>
<dbReference type="InterPro" id="IPR039448">
    <property type="entry name" value="Beta_helix"/>
</dbReference>
<dbReference type="Gene3D" id="2.160.20.10">
    <property type="entry name" value="Single-stranded right-handed beta-helix, Pectin lyase-like"/>
    <property type="match status" value="2"/>
</dbReference>
<feature type="signal peptide" evidence="1">
    <location>
        <begin position="1"/>
        <end position="20"/>
    </location>
</feature>
<evidence type="ECO:0000256" key="1">
    <source>
        <dbReference type="SAM" id="SignalP"/>
    </source>
</evidence>
<dbReference type="PANTHER" id="PTHR36453:SF1">
    <property type="entry name" value="RIGHT HANDED BETA HELIX DOMAIN-CONTAINING PROTEIN"/>
    <property type="match status" value="1"/>
</dbReference>
<dbReference type="Pfam" id="PF13229">
    <property type="entry name" value="Beta_helix"/>
    <property type="match status" value="1"/>
</dbReference>
<dbReference type="InterPro" id="IPR026444">
    <property type="entry name" value="Secre_tail"/>
</dbReference>
<dbReference type="PANTHER" id="PTHR36453">
    <property type="entry name" value="SECRETED PROTEIN-RELATED"/>
    <property type="match status" value="1"/>
</dbReference>
<evidence type="ECO:0000313" key="4">
    <source>
        <dbReference type="EMBL" id="PQA54485.1"/>
    </source>
</evidence>
<dbReference type="SUPFAM" id="SSF51126">
    <property type="entry name" value="Pectin lyase-like"/>
    <property type="match status" value="2"/>
</dbReference>
<dbReference type="Pfam" id="PF18962">
    <property type="entry name" value="Por_Secre_tail"/>
    <property type="match status" value="1"/>
</dbReference>
<dbReference type="Proteomes" id="UP000239590">
    <property type="component" value="Unassembled WGS sequence"/>
</dbReference>
<dbReference type="InterPro" id="IPR006626">
    <property type="entry name" value="PbH1"/>
</dbReference>
<feature type="domain" description="Right handed beta helix" evidence="2">
    <location>
        <begin position="372"/>
        <end position="537"/>
    </location>
</feature>
<keyword evidence="5" id="KW-1185">Reference proteome</keyword>
<dbReference type="SUPFAM" id="SSF49785">
    <property type="entry name" value="Galactose-binding domain-like"/>
    <property type="match status" value="1"/>
</dbReference>
<dbReference type="InterPro" id="IPR012334">
    <property type="entry name" value="Pectin_lyas_fold"/>
</dbReference>
<dbReference type="SMART" id="SM00710">
    <property type="entry name" value="PbH1"/>
    <property type="match status" value="6"/>
</dbReference>
<dbReference type="AlphaFoldDB" id="A0A2S7IGF1"/>
<dbReference type="InterPro" id="IPR008979">
    <property type="entry name" value="Galactose-bd-like_sf"/>
</dbReference>
<dbReference type="EMBL" id="PTRA01000006">
    <property type="protein sequence ID" value="PQA54485.1"/>
    <property type="molecule type" value="Genomic_DNA"/>
</dbReference>
<gene>
    <name evidence="4" type="ORF">C5O19_22315</name>
</gene>
<accession>A0A2S7IGF1</accession>
<feature type="chain" id="PRO_5015608886" description="Secretion system C-terminal sorting domain-containing protein" evidence="1">
    <location>
        <begin position="21"/>
        <end position="1017"/>
    </location>
</feature>
<sequence length="1017" mass="111568">MKKHYFLGVLLLVSCTLLQAQVNYYVSADGNDDSNTGLSQQSPWKTLAKVNTIAATFNPGDSILFRRGDVFRGELLPQKSGTATASITYGAYGTGSRPIINGSQPLSGWSVFQGNVWVADYAGSITAMNNFFINGTSQQIGRYPNADATNQGYLRIQSGSGNTILNDNSLAGQDWTGATAVVRVNLFLLNKPVVQSHTGSTLTFVAPGVGNYTINAGYGYFLQNHLATLDQPGEWYFDQSAKKVYLYSTTNPNQLQTEAPVVSSTFFASGKSHLSIQQLVFTQANEYGIRIDSTAGSLTQNIRIQSCQFNNNHNAMLVNRAVQVLVSDNTFNQTNNNAIFITARDYVCNRNTILNTALRAGMGEPNNNQYNAINLVGRNATAANNVIDSVGYCGIRFEGTNLLVQNNQVSNFARVKCDIGGIYTFKGFAPATYGYGNNRVIGNVVSQAYPNLFGTTSRVVNSNYACGIYMDGNSLGNLVEGNTVYQVMGAGLMLNVTTSGHTVRNNTFYDNMYGFGYFPDSKPASRNHRVVRNIFYARSLNQQGGLVQTGSAVYLPLVGTLDSNYYSQPFEKDPTFVQTVTTATTPRVSKALTLNQWQQLSYDTHGVYGQTYQSPVVVQSEGPNRITVSNNSQFNTGLTTGTTAYTLTPASGTSAPAWDNTGQLDGGSLRLNLTDTTTTKSSRAVINVGTITFGKYYRLRFSAKGSRDTTALQVALLSSASSNFGVCKLKTVTLSTTRTEVELLLSPNYTNDNTFLSLTLHDPQSKIWLDNIVFSELEVTENDPTNYVRFEVNADSTSRTVNLGGETYTDVRGATYTGTYTVLPFSSVILQKQISGPLPLRLLHFSAADENCNIRFRWKTADERNINRFIIEQSADGKHFVPFTFALPTGKSRNNYSMLSLISSEGINYFRLKILDEDQSYAYSSIISLQQACQDILQIDLYPNPAPQLMHLRFQEDRSTPVQVSVLTTQGRIVIPEQTFISSPTQQVAVQIGAIPSGTYLVKIQREGKVYIKKLIK</sequence>
<evidence type="ECO:0000259" key="3">
    <source>
        <dbReference type="Pfam" id="PF18962"/>
    </source>
</evidence>
<dbReference type="OrthoDB" id="976933at2"/>
<dbReference type="RefSeq" id="WP_104715609.1">
    <property type="nucleotide sequence ID" value="NZ_PTRA01000006.1"/>
</dbReference>
<evidence type="ECO:0008006" key="6">
    <source>
        <dbReference type="Google" id="ProtNLM"/>
    </source>
</evidence>
<comment type="caution">
    <text evidence="4">The sequence shown here is derived from an EMBL/GenBank/DDBJ whole genome shotgun (WGS) entry which is preliminary data.</text>
</comment>
<dbReference type="InterPro" id="IPR011050">
    <property type="entry name" value="Pectin_lyase_fold/virulence"/>
</dbReference>
<organism evidence="4 5">
    <name type="scientific">Siphonobacter curvatus</name>
    <dbReference type="NCBI Taxonomy" id="2094562"/>
    <lineage>
        <taxon>Bacteria</taxon>
        <taxon>Pseudomonadati</taxon>
        <taxon>Bacteroidota</taxon>
        <taxon>Cytophagia</taxon>
        <taxon>Cytophagales</taxon>
        <taxon>Cytophagaceae</taxon>
        <taxon>Siphonobacter</taxon>
    </lineage>
</organism>
<evidence type="ECO:0000259" key="2">
    <source>
        <dbReference type="Pfam" id="PF13229"/>
    </source>
</evidence>
<proteinExistence type="predicted"/>
<feature type="domain" description="Secretion system C-terminal sorting" evidence="3">
    <location>
        <begin position="941"/>
        <end position="1016"/>
    </location>
</feature>
<reference evidence="5" key="1">
    <citation type="submission" date="2018-02" db="EMBL/GenBank/DDBJ databases">
        <title>Genome sequencing of Solimonas sp. HR-BB.</title>
        <authorList>
            <person name="Lee Y."/>
            <person name="Jeon C.O."/>
        </authorList>
    </citation>
    <scope>NUCLEOTIDE SEQUENCE [LARGE SCALE GENOMIC DNA]</scope>
    <source>
        <strain evidence="5">HR-U</strain>
    </source>
</reference>
<dbReference type="PROSITE" id="PS51257">
    <property type="entry name" value="PROKAR_LIPOPROTEIN"/>
    <property type="match status" value="1"/>
</dbReference>
<name>A0A2S7IGF1_9BACT</name>